<evidence type="ECO:0000256" key="8">
    <source>
        <dbReference type="SAM" id="SignalP"/>
    </source>
</evidence>
<evidence type="ECO:0000256" key="4">
    <source>
        <dbReference type="ARBA" id="ARBA00023180"/>
    </source>
</evidence>
<feature type="domain" description="Ig-like" evidence="9">
    <location>
        <begin position="15"/>
        <end position="93"/>
    </location>
</feature>
<keyword evidence="5" id="KW-0393">Immunoglobulin domain</keyword>
<feature type="signal peptide" evidence="8">
    <location>
        <begin position="1"/>
        <end position="20"/>
    </location>
</feature>
<protein>
    <recommendedName>
        <fullName evidence="9">Ig-like domain-containing protein</fullName>
    </recommendedName>
</protein>
<sequence length="569" mass="63393">MEVSWLLLACVICLPRISFGVTPVTNCSEYVPENEDLRCNCLLPENVSGPANFSWSDGGNDSDAATLDIENVTRESNGTQYTCQMLTYGYNVSTVYTLRVAYGPFEEHMKIDSSDLTSNQELTLTCSATQVYPPPLYSWQGITCSNVTDNTCTFTPDVSGDCILNITCLARRVYIPGYGERVAIKSMLLDLSHRPLVTRLTLNNASNHLTVNGSEADSLSLLCEAFGRPTPNITIQRIGTLSQKKLFPVTEEHILWTKTALVTLPGVTYHDMGVYICTANNGVGFGHTKIIHLNVKCSPEKLDFARTLQMTRKGVSFKLTAYPVPDHVQFSYHDKQGSKSQGEIVPKEMFSFNCKQNTHIHSFVDCMIVPIEVPKESLGFYTANVSNELGSVNISFVIKSKVAPPADHSAVTGLVVGVALLVVIAIVLLIVWRKRRQLARLCARRRPYSSTARSSCPYDVIPMDAIELQPHLPRLPSRHSWPLPQIPEAGVPFSTLSQHDDDEVDQEHEQQLRVSGLLRPPRTSYEPMRQRTGPDSHRYSDLWRSSVLSGDDMFLHLLFENPHTVDAED</sequence>
<dbReference type="Gene3D" id="2.60.40.10">
    <property type="entry name" value="Immunoglobulins"/>
    <property type="match status" value="1"/>
</dbReference>
<dbReference type="AlphaFoldDB" id="A0AAN9GET0"/>
<dbReference type="Pfam" id="PF07679">
    <property type="entry name" value="I-set"/>
    <property type="match status" value="1"/>
</dbReference>
<dbReference type="InterPro" id="IPR007110">
    <property type="entry name" value="Ig-like_dom"/>
</dbReference>
<feature type="domain" description="Ig-like" evidence="9">
    <location>
        <begin position="195"/>
        <end position="282"/>
    </location>
</feature>
<keyword evidence="11" id="KW-1185">Reference proteome</keyword>
<feature type="region of interest" description="Disordered" evidence="6">
    <location>
        <begin position="492"/>
        <end position="515"/>
    </location>
</feature>
<dbReference type="InterPro" id="IPR013783">
    <property type="entry name" value="Ig-like_fold"/>
</dbReference>
<evidence type="ECO:0000256" key="1">
    <source>
        <dbReference type="ARBA" id="ARBA00004479"/>
    </source>
</evidence>
<dbReference type="InterPro" id="IPR003598">
    <property type="entry name" value="Ig_sub2"/>
</dbReference>
<dbReference type="Proteomes" id="UP001374579">
    <property type="component" value="Unassembled WGS sequence"/>
</dbReference>
<dbReference type="EMBL" id="JBAMIC010000007">
    <property type="protein sequence ID" value="KAK7106353.1"/>
    <property type="molecule type" value="Genomic_DNA"/>
</dbReference>
<dbReference type="InterPro" id="IPR036179">
    <property type="entry name" value="Ig-like_dom_sf"/>
</dbReference>
<keyword evidence="2 7" id="KW-0472">Membrane</keyword>
<comment type="subcellular location">
    <subcellularLocation>
        <location evidence="1">Membrane</location>
        <topology evidence="1">Single-pass type I membrane protein</topology>
    </subcellularLocation>
</comment>
<evidence type="ECO:0000256" key="7">
    <source>
        <dbReference type="SAM" id="Phobius"/>
    </source>
</evidence>
<name>A0AAN9GET0_9CAEN</name>
<dbReference type="InterPro" id="IPR013098">
    <property type="entry name" value="Ig_I-set"/>
</dbReference>
<feature type="transmembrane region" description="Helical" evidence="7">
    <location>
        <begin position="410"/>
        <end position="432"/>
    </location>
</feature>
<keyword evidence="3" id="KW-1015">Disulfide bond</keyword>
<dbReference type="InterPro" id="IPR003599">
    <property type="entry name" value="Ig_sub"/>
</dbReference>
<keyword evidence="7" id="KW-1133">Transmembrane helix</keyword>
<dbReference type="InterPro" id="IPR051275">
    <property type="entry name" value="Cell_adhesion_signaling"/>
</dbReference>
<evidence type="ECO:0000259" key="9">
    <source>
        <dbReference type="PROSITE" id="PS50835"/>
    </source>
</evidence>
<keyword evidence="4" id="KW-0325">Glycoprotein</keyword>
<accession>A0AAN9GET0</accession>
<dbReference type="SMART" id="SM00409">
    <property type="entry name" value="IG"/>
    <property type="match status" value="2"/>
</dbReference>
<dbReference type="SUPFAM" id="SSF48726">
    <property type="entry name" value="Immunoglobulin"/>
    <property type="match status" value="2"/>
</dbReference>
<keyword evidence="7" id="KW-0812">Transmembrane</keyword>
<organism evidence="10 11">
    <name type="scientific">Littorina saxatilis</name>
    <dbReference type="NCBI Taxonomy" id="31220"/>
    <lineage>
        <taxon>Eukaryota</taxon>
        <taxon>Metazoa</taxon>
        <taxon>Spiralia</taxon>
        <taxon>Lophotrochozoa</taxon>
        <taxon>Mollusca</taxon>
        <taxon>Gastropoda</taxon>
        <taxon>Caenogastropoda</taxon>
        <taxon>Littorinimorpha</taxon>
        <taxon>Littorinoidea</taxon>
        <taxon>Littorinidae</taxon>
        <taxon>Littorina</taxon>
    </lineage>
</organism>
<dbReference type="PANTHER" id="PTHR11640">
    <property type="entry name" value="NEPHRIN"/>
    <property type="match status" value="1"/>
</dbReference>
<evidence type="ECO:0000313" key="11">
    <source>
        <dbReference type="Proteomes" id="UP001374579"/>
    </source>
</evidence>
<keyword evidence="8" id="KW-0732">Signal</keyword>
<evidence type="ECO:0000256" key="5">
    <source>
        <dbReference type="ARBA" id="ARBA00023319"/>
    </source>
</evidence>
<proteinExistence type="predicted"/>
<gene>
    <name evidence="10" type="ORF">V1264_017618</name>
</gene>
<comment type="caution">
    <text evidence="10">The sequence shown here is derived from an EMBL/GenBank/DDBJ whole genome shotgun (WGS) entry which is preliminary data.</text>
</comment>
<dbReference type="GO" id="GO:0016020">
    <property type="term" value="C:membrane"/>
    <property type="evidence" value="ECO:0007669"/>
    <property type="project" value="UniProtKB-SubCell"/>
</dbReference>
<dbReference type="PROSITE" id="PS50835">
    <property type="entry name" value="IG_LIKE"/>
    <property type="match status" value="2"/>
</dbReference>
<feature type="chain" id="PRO_5042910838" description="Ig-like domain-containing protein" evidence="8">
    <location>
        <begin position="21"/>
        <end position="569"/>
    </location>
</feature>
<evidence type="ECO:0000256" key="2">
    <source>
        <dbReference type="ARBA" id="ARBA00023136"/>
    </source>
</evidence>
<evidence type="ECO:0000256" key="3">
    <source>
        <dbReference type="ARBA" id="ARBA00023157"/>
    </source>
</evidence>
<evidence type="ECO:0000313" key="10">
    <source>
        <dbReference type="EMBL" id="KAK7106353.1"/>
    </source>
</evidence>
<dbReference type="SMART" id="SM00408">
    <property type="entry name" value="IGc2"/>
    <property type="match status" value="1"/>
</dbReference>
<reference evidence="10 11" key="1">
    <citation type="submission" date="2024-02" db="EMBL/GenBank/DDBJ databases">
        <title>Chromosome-scale genome assembly of the rough periwinkle Littorina saxatilis.</title>
        <authorList>
            <person name="De Jode A."/>
            <person name="Faria R."/>
            <person name="Formenti G."/>
            <person name="Sims Y."/>
            <person name="Smith T.P."/>
            <person name="Tracey A."/>
            <person name="Wood J.M.D."/>
            <person name="Zagrodzka Z.B."/>
            <person name="Johannesson K."/>
            <person name="Butlin R.K."/>
            <person name="Leder E.H."/>
        </authorList>
    </citation>
    <scope>NUCLEOTIDE SEQUENCE [LARGE SCALE GENOMIC DNA]</scope>
    <source>
        <strain evidence="10">Snail1</strain>
        <tissue evidence="10">Muscle</tissue>
    </source>
</reference>
<evidence type="ECO:0000256" key="6">
    <source>
        <dbReference type="SAM" id="MobiDB-lite"/>
    </source>
</evidence>